<dbReference type="OMA" id="SWNDINI"/>
<dbReference type="Pfam" id="PF00534">
    <property type="entry name" value="Glycos_transf_1"/>
    <property type="match status" value="1"/>
</dbReference>
<reference evidence="5" key="2">
    <citation type="submission" date="2017-04" db="EMBL/GenBank/DDBJ databases">
        <title>Identification of virulent Capnocytophaga canimorsus isolates by capsular typing.</title>
        <authorList>
            <person name="Hess E.H."/>
            <person name="Renzi F.R."/>
            <person name="Koudad D.K."/>
            <person name="Dol M.D."/>
            <person name="Cornelis G.R.C."/>
        </authorList>
    </citation>
    <scope>NUCLEOTIDE SEQUENCE</scope>
    <source>
        <strain evidence="5">CC6</strain>
    </source>
</reference>
<dbReference type="PANTHER" id="PTHR12526">
    <property type="entry name" value="GLYCOSYLTRANSFERASE"/>
    <property type="match status" value="1"/>
</dbReference>
<accession>A0A1X7BZA6</accession>
<gene>
    <name evidence="5" type="ORF">CC6_1430037</name>
    <name evidence="4" type="ORF">CGC56_06905</name>
</gene>
<dbReference type="EMBL" id="LT838810">
    <property type="protein sequence ID" value="SMD28973.1"/>
    <property type="molecule type" value="Genomic_DNA"/>
</dbReference>
<evidence type="ECO:0000313" key="6">
    <source>
        <dbReference type="Proteomes" id="UP000243136"/>
    </source>
</evidence>
<organism evidence="5">
    <name type="scientific">Capnocytophaga canimorsus</name>
    <dbReference type="NCBI Taxonomy" id="28188"/>
    <lineage>
        <taxon>Bacteria</taxon>
        <taxon>Pseudomonadati</taxon>
        <taxon>Bacteroidota</taxon>
        <taxon>Flavobacteriia</taxon>
        <taxon>Flavobacteriales</taxon>
        <taxon>Flavobacteriaceae</taxon>
        <taxon>Capnocytophaga</taxon>
    </lineage>
</organism>
<reference evidence="6" key="4">
    <citation type="submission" date="2017-06" db="EMBL/GenBank/DDBJ databases">
        <title>Capnocytophaga spp. assemblies.</title>
        <authorList>
            <person name="Gulvik C.A."/>
        </authorList>
    </citation>
    <scope>NUCLEOTIDE SEQUENCE [LARGE SCALE GENOMIC DNA]</scope>
    <source>
        <strain evidence="6">H5594</strain>
    </source>
</reference>
<dbReference type="AlphaFoldDB" id="A0A1X7BZA6"/>
<evidence type="ECO:0000313" key="5">
    <source>
        <dbReference type="EMBL" id="SMD28973.1"/>
    </source>
</evidence>
<dbReference type="EMBL" id="CP022388">
    <property type="protein sequence ID" value="ATA91921.1"/>
    <property type="molecule type" value="Genomic_DNA"/>
</dbReference>
<dbReference type="GO" id="GO:0017176">
    <property type="term" value="F:phosphatidylinositol N-acetylglucosaminyltransferase activity"/>
    <property type="evidence" value="ECO:0007669"/>
    <property type="project" value="UniProtKB-EC"/>
</dbReference>
<dbReference type="EC" id="2.4.1.198" evidence="5"/>
<dbReference type="SUPFAM" id="SSF53756">
    <property type="entry name" value="UDP-Glycosyltransferase/glycogen phosphorylase"/>
    <property type="match status" value="1"/>
</dbReference>
<evidence type="ECO:0000313" key="4">
    <source>
        <dbReference type="EMBL" id="ATA91921.1"/>
    </source>
</evidence>
<sequence length="379" mass="44603">MRKYIFIQNIVTPYRTSLFNDLYSEKFNFSVFYMAKSEKDRNWEFDKESLEHPYFVDKTGIYFFIKKVGFHFHFNPYLIYKVLKSKASDIILGGSWNDINILIFCVLKKMRITRKIYHIWSEANIYTLGSQNDSSIKRKLRNFVFKTVDGNFIVPGRMSELTFNKWGVKNKRFVLLPNLINESTFSIDQGSSEKRKKNDLPIFFMPVRLLERIKGILNFFNAIGIDNIKKAKFLIAGNGDDSQVYQSFVMDNNLQENIILLGFQDYHQINQLYNQANVFLLPSFSDPSPLSLVEALKMKLPVLVSLHCGNHYEALKDGYNGYGFNPYNPLEIKGKFEKLMLERDKWELQGQNSYQMYLNNFDKKKSIESFMKQMNSCYL</sequence>
<protein>
    <submittedName>
        <fullName evidence="4 5">Phosphatidylinositol N-acetylglucosaminyltransferase</fullName>
        <ecNumber evidence="5">2.4.1.198</ecNumber>
    </submittedName>
</protein>
<dbReference type="PANTHER" id="PTHR12526:SF510">
    <property type="entry name" value="D-INOSITOL 3-PHOSPHATE GLYCOSYLTRANSFERASE"/>
    <property type="match status" value="1"/>
</dbReference>
<dbReference type="Gene3D" id="3.40.50.2000">
    <property type="entry name" value="Glycogen Phosphorylase B"/>
    <property type="match status" value="2"/>
</dbReference>
<reference evidence="4" key="1">
    <citation type="journal article" date="2017" name="Genome Announc.">
        <title>Twelve Complete Reference Genomes of Clinical Isolates in the Capnocytophaga Genus.</title>
        <authorList>
            <person name="Villarma A."/>
            <person name="Gulvik C.A."/>
            <person name="Rowe L.A."/>
            <person name="Sheth M."/>
            <person name="Juieng P."/>
            <person name="Nicholson A.C."/>
            <person name="Loparev V.N."/>
            <person name="McQuiston J.R."/>
        </authorList>
    </citation>
    <scope>NUCLEOTIDE SEQUENCE</scope>
    <source>
        <strain evidence="4">H5594</strain>
    </source>
</reference>
<name>A0A1X7BZA6_9FLAO</name>
<dbReference type="Proteomes" id="UP000243136">
    <property type="component" value="Chromosome"/>
</dbReference>
<dbReference type="RefSeq" id="WP_013998420.1">
    <property type="nucleotide sequence ID" value="NZ_JBJGWT010000008.1"/>
</dbReference>
<evidence type="ECO:0000256" key="2">
    <source>
        <dbReference type="ARBA" id="ARBA00022679"/>
    </source>
</evidence>
<keyword evidence="2 5" id="KW-0808">Transferase</keyword>
<dbReference type="CDD" id="cd03801">
    <property type="entry name" value="GT4_PimA-like"/>
    <property type="match status" value="1"/>
</dbReference>
<feature type="domain" description="Glycosyl transferase family 1" evidence="3">
    <location>
        <begin position="193"/>
        <end position="355"/>
    </location>
</feature>
<proteinExistence type="predicted"/>
<evidence type="ECO:0000259" key="3">
    <source>
        <dbReference type="Pfam" id="PF00534"/>
    </source>
</evidence>
<keyword evidence="1 5" id="KW-0328">Glycosyltransferase</keyword>
<evidence type="ECO:0000256" key="1">
    <source>
        <dbReference type="ARBA" id="ARBA00022676"/>
    </source>
</evidence>
<reference evidence="5" key="3">
    <citation type="submission" date="2017-04" db="EMBL/GenBank/DDBJ databases">
        <authorList>
            <person name="Afonso C.L."/>
            <person name="Miller P.J."/>
            <person name="Scott M.A."/>
            <person name="Spackman E."/>
            <person name="Goraichik I."/>
            <person name="Dimitrov K.M."/>
            <person name="Suarez D.L."/>
            <person name="Swayne D.E."/>
        </authorList>
    </citation>
    <scope>NUCLEOTIDE SEQUENCE</scope>
    <source>
        <strain evidence="5">CC6</strain>
    </source>
</reference>
<dbReference type="InterPro" id="IPR001296">
    <property type="entry name" value="Glyco_trans_1"/>
</dbReference>